<evidence type="ECO:0000313" key="4">
    <source>
        <dbReference type="Proteomes" id="UP001519295"/>
    </source>
</evidence>
<evidence type="ECO:0000256" key="1">
    <source>
        <dbReference type="SAM" id="MobiDB-lite"/>
    </source>
</evidence>
<dbReference type="InterPro" id="IPR011059">
    <property type="entry name" value="Metal-dep_hydrolase_composite"/>
</dbReference>
<dbReference type="SUPFAM" id="SSF51556">
    <property type="entry name" value="Metallo-dependent hydrolases"/>
    <property type="match status" value="1"/>
</dbReference>
<evidence type="ECO:0000313" key="3">
    <source>
        <dbReference type="EMBL" id="MBP2367767.1"/>
    </source>
</evidence>
<dbReference type="EMBL" id="JAGINU010000001">
    <property type="protein sequence ID" value="MBP2367767.1"/>
    <property type="molecule type" value="Genomic_DNA"/>
</dbReference>
<dbReference type="PANTHER" id="PTHR22642">
    <property type="entry name" value="IMIDAZOLONEPROPIONASE"/>
    <property type="match status" value="1"/>
</dbReference>
<evidence type="ECO:0000259" key="2">
    <source>
        <dbReference type="Pfam" id="PF07969"/>
    </source>
</evidence>
<reference evidence="3 4" key="1">
    <citation type="submission" date="2021-03" db="EMBL/GenBank/DDBJ databases">
        <title>Sequencing the genomes of 1000 actinobacteria strains.</title>
        <authorList>
            <person name="Klenk H.-P."/>
        </authorList>
    </citation>
    <scope>NUCLEOTIDE SEQUENCE [LARGE SCALE GENOMIC DNA]</scope>
    <source>
        <strain evidence="3 4">DSM 45256</strain>
    </source>
</reference>
<dbReference type="Proteomes" id="UP001519295">
    <property type="component" value="Unassembled WGS sequence"/>
</dbReference>
<dbReference type="InterPro" id="IPR013108">
    <property type="entry name" value="Amidohydro_3"/>
</dbReference>
<dbReference type="Gene3D" id="3.20.20.140">
    <property type="entry name" value="Metal-dependent hydrolases"/>
    <property type="match status" value="2"/>
</dbReference>
<feature type="region of interest" description="Disordered" evidence="1">
    <location>
        <begin position="391"/>
        <end position="422"/>
    </location>
</feature>
<sequence>MLLTGVRVAGRITRVRIAGERIAALGPDLTPGPGEETLDGGGAPLRPGVVDHHLHLHALAAAGASARCGPPEVLDAAALAAALDAAPGDAHGWVRGIGYAETVAGDLDAAALDRLHDRRPVRVQHRSGAQWTFNRLGVRLLGLAGADHPGIERDGSGAPTGRVRRADAWLRDRLPPTGLPDLGAVGQRLARHGITAVTDATPDLGPAALEHVRAAVREGSLPQRVQLLGVAVGAHVREPLLTTGPYKIVLADSGLPGFDELVATIRAVHGTGRAVAVHCVTREALVLLLAALAEAGSRAGDRIEHAALVPAELIDELARLGVAVVTQPGFLTDRGHDYLHDVDARDRDDLYRCARLTAAGIPLALSSDAPYGPLDPAVVRAAAVTRRVPGGAVAGPGERLPPARARAAQHGPLDRPGGPPGRVAAGHPADLVLGDGAGGVRALLVGGRLRYEAAR</sequence>
<accession>A0ABS4VV08</accession>
<dbReference type="SUPFAM" id="SSF51338">
    <property type="entry name" value="Composite domain of metallo-dependent hydrolases"/>
    <property type="match status" value="1"/>
</dbReference>
<keyword evidence="4" id="KW-1185">Reference proteome</keyword>
<dbReference type="Pfam" id="PF07969">
    <property type="entry name" value="Amidohydro_3"/>
    <property type="match status" value="1"/>
</dbReference>
<dbReference type="RefSeq" id="WP_210027939.1">
    <property type="nucleotide sequence ID" value="NZ_JAGINU010000001.1"/>
</dbReference>
<comment type="caution">
    <text evidence="3">The sequence shown here is derived from an EMBL/GenBank/DDBJ whole genome shotgun (WGS) entry which is preliminary data.</text>
</comment>
<gene>
    <name evidence="3" type="ORF">JOF36_003463</name>
</gene>
<protein>
    <submittedName>
        <fullName evidence="3">Amidohydrolase YtcJ</fullName>
    </submittedName>
</protein>
<name>A0ABS4VV08_9PSEU</name>
<proteinExistence type="predicted"/>
<dbReference type="InterPro" id="IPR032466">
    <property type="entry name" value="Metal_Hydrolase"/>
</dbReference>
<organism evidence="3 4">
    <name type="scientific">Pseudonocardia parietis</name>
    <dbReference type="NCBI Taxonomy" id="570936"/>
    <lineage>
        <taxon>Bacteria</taxon>
        <taxon>Bacillati</taxon>
        <taxon>Actinomycetota</taxon>
        <taxon>Actinomycetes</taxon>
        <taxon>Pseudonocardiales</taxon>
        <taxon>Pseudonocardiaceae</taxon>
        <taxon>Pseudonocardia</taxon>
    </lineage>
</organism>
<feature type="domain" description="Amidohydrolase 3" evidence="2">
    <location>
        <begin position="37"/>
        <end position="433"/>
    </location>
</feature>
<dbReference type="PANTHER" id="PTHR22642:SF2">
    <property type="entry name" value="PROTEIN LONG AFTER FAR-RED 3"/>
    <property type="match status" value="1"/>
</dbReference>